<feature type="transmembrane region" description="Helical" evidence="6">
    <location>
        <begin position="283"/>
        <end position="306"/>
    </location>
</feature>
<evidence type="ECO:0000313" key="7">
    <source>
        <dbReference type="Proteomes" id="UP000504606"/>
    </source>
</evidence>
<comment type="function">
    <text evidence="6">Gustatory receptor which mediates acceptance or avoidance behavior, depending on its substrates.</text>
</comment>
<evidence type="ECO:0000256" key="4">
    <source>
        <dbReference type="ARBA" id="ARBA00022989"/>
    </source>
</evidence>
<dbReference type="RefSeq" id="XP_052122203.1">
    <property type="nucleotide sequence ID" value="XM_052266243.1"/>
</dbReference>
<keyword evidence="6" id="KW-0675">Receptor</keyword>
<evidence type="ECO:0000256" key="3">
    <source>
        <dbReference type="ARBA" id="ARBA00022692"/>
    </source>
</evidence>
<comment type="subcellular location">
    <subcellularLocation>
        <location evidence="1 6">Cell membrane</location>
        <topology evidence="1 6">Multi-pass membrane protein</topology>
    </subcellularLocation>
</comment>
<keyword evidence="2 6" id="KW-1003">Cell membrane</keyword>
<keyword evidence="3 6" id="KW-0812">Transmembrane</keyword>
<sequence>MDAVPAAEHEPPAPPGWVRHWARQWRALLALLSVFGMNCTRGWPPRPWRGLRWYGSLVLAVRILHDVQALIEIKTTREDIGKINYIVLLCLYEMSVKLVGSVVSQVVMLVRPEDVCLVTECMLLYSRVGQPAVWGAVALVGPTYVVGLVLVAGPSTYAMATTGTWMQLFSYMLGDLVPSVVMMLVGIMQLLMTALYVGFATDESSNVKGWVSEAEASKCPAHVELLRKLRVRQQFLHDMVLHHNSAFGWCYLSCLAHVFMETVLCLYLGLAQLRQVADPSEPLLNAWFCTWGAFELTMFCGMCILGQKLVDHHGQMYCLLRGFLVSNPQLCTEAKLELQGFAQQIRRQDNRPGIFGLIHYDLKTMKAVKLKTRERIHKTDQLRTIPMFCLATGFYCHCIVLQGFASTVTYIIVLSQFEPAVGH</sequence>
<dbReference type="KEGG" id="foc:127749159"/>
<evidence type="ECO:0000256" key="6">
    <source>
        <dbReference type="RuleBase" id="RU363108"/>
    </source>
</evidence>
<feature type="transmembrane region" description="Helical" evidence="6">
    <location>
        <begin position="385"/>
        <end position="413"/>
    </location>
</feature>
<accession>A0A9C6U6A3</accession>
<evidence type="ECO:0000313" key="8">
    <source>
        <dbReference type="RefSeq" id="XP_052122203.1"/>
    </source>
</evidence>
<gene>
    <name evidence="8" type="primary">LOC127749159</name>
</gene>
<organism evidence="7 8">
    <name type="scientific">Frankliniella occidentalis</name>
    <name type="common">Western flower thrips</name>
    <name type="synonym">Euthrips occidentalis</name>
    <dbReference type="NCBI Taxonomy" id="133901"/>
    <lineage>
        <taxon>Eukaryota</taxon>
        <taxon>Metazoa</taxon>
        <taxon>Ecdysozoa</taxon>
        <taxon>Arthropoda</taxon>
        <taxon>Hexapoda</taxon>
        <taxon>Insecta</taxon>
        <taxon>Pterygota</taxon>
        <taxon>Neoptera</taxon>
        <taxon>Paraneoptera</taxon>
        <taxon>Thysanoptera</taxon>
        <taxon>Terebrantia</taxon>
        <taxon>Thripoidea</taxon>
        <taxon>Thripidae</taxon>
        <taxon>Frankliniella</taxon>
    </lineage>
</organism>
<dbReference type="GO" id="GO:0007165">
    <property type="term" value="P:signal transduction"/>
    <property type="evidence" value="ECO:0007669"/>
    <property type="project" value="UniProtKB-KW"/>
</dbReference>
<evidence type="ECO:0000256" key="1">
    <source>
        <dbReference type="ARBA" id="ARBA00004651"/>
    </source>
</evidence>
<dbReference type="GO" id="GO:0050909">
    <property type="term" value="P:sensory perception of taste"/>
    <property type="evidence" value="ECO:0007669"/>
    <property type="project" value="InterPro"/>
</dbReference>
<proteinExistence type="inferred from homology"/>
<dbReference type="Proteomes" id="UP000504606">
    <property type="component" value="Unplaced"/>
</dbReference>
<dbReference type="AlphaFoldDB" id="A0A9C6U6A3"/>
<keyword evidence="6" id="KW-0807">Transducer</keyword>
<comment type="caution">
    <text evidence="6">Lacks conserved residue(s) required for the propagation of feature annotation.</text>
</comment>
<keyword evidence="5 6" id="KW-0472">Membrane</keyword>
<feature type="transmembrane region" description="Helical" evidence="6">
    <location>
        <begin position="176"/>
        <end position="199"/>
    </location>
</feature>
<evidence type="ECO:0000256" key="5">
    <source>
        <dbReference type="ARBA" id="ARBA00023136"/>
    </source>
</evidence>
<dbReference type="Pfam" id="PF08395">
    <property type="entry name" value="7tm_7"/>
    <property type="match status" value="1"/>
</dbReference>
<dbReference type="GO" id="GO:0005886">
    <property type="term" value="C:plasma membrane"/>
    <property type="evidence" value="ECO:0007669"/>
    <property type="project" value="UniProtKB-SubCell"/>
</dbReference>
<keyword evidence="7" id="KW-1185">Reference proteome</keyword>
<feature type="transmembrane region" description="Helical" evidence="6">
    <location>
        <begin position="249"/>
        <end position="271"/>
    </location>
</feature>
<keyword evidence="4 6" id="KW-1133">Transmembrane helix</keyword>
<evidence type="ECO:0000256" key="2">
    <source>
        <dbReference type="ARBA" id="ARBA00022475"/>
    </source>
</evidence>
<dbReference type="InterPro" id="IPR013604">
    <property type="entry name" value="7TM_chemorcpt"/>
</dbReference>
<protein>
    <recommendedName>
        <fullName evidence="6">Gustatory receptor</fullName>
    </recommendedName>
</protein>
<dbReference type="GeneID" id="127749159"/>
<comment type="similarity">
    <text evidence="6">Belongs to the insect chemoreceptor superfamily. Gustatory receptor (GR) family.</text>
</comment>
<reference evidence="8" key="1">
    <citation type="submission" date="2025-08" db="UniProtKB">
        <authorList>
            <consortium name="RefSeq"/>
        </authorList>
    </citation>
    <scope>IDENTIFICATION</scope>
    <source>
        <tissue evidence="8">Whole organism</tissue>
    </source>
</reference>
<name>A0A9C6U6A3_FRAOC</name>
<feature type="transmembrane region" description="Helical" evidence="6">
    <location>
        <begin position="132"/>
        <end position="156"/>
    </location>
</feature>